<dbReference type="Pfam" id="PF01558">
    <property type="entry name" value="POR"/>
    <property type="match status" value="1"/>
</dbReference>
<dbReference type="KEGG" id="dti:Desti_1436"/>
<dbReference type="Gene3D" id="3.40.920.10">
    <property type="entry name" value="Pyruvate-ferredoxin oxidoreductase, PFOR, domain III"/>
    <property type="match status" value="1"/>
</dbReference>
<feature type="domain" description="Pyruvate/ketoisovalerate oxidoreductase catalytic" evidence="2">
    <location>
        <begin position="10"/>
        <end position="165"/>
    </location>
</feature>
<evidence type="ECO:0000313" key="3">
    <source>
        <dbReference type="EMBL" id="AFM24148.1"/>
    </source>
</evidence>
<dbReference type="AlphaFoldDB" id="I4C3K7"/>
<keyword evidence="1" id="KW-0560">Oxidoreductase</keyword>
<dbReference type="InterPro" id="IPR002869">
    <property type="entry name" value="Pyrv_flavodox_OxRed_cen"/>
</dbReference>
<dbReference type="EMBL" id="CP003360">
    <property type="protein sequence ID" value="AFM24148.1"/>
    <property type="molecule type" value="Genomic_DNA"/>
</dbReference>
<dbReference type="HOGENOM" id="CLU_087284_1_0_7"/>
<dbReference type="GO" id="GO:0016903">
    <property type="term" value="F:oxidoreductase activity, acting on the aldehyde or oxo group of donors"/>
    <property type="evidence" value="ECO:0007669"/>
    <property type="project" value="InterPro"/>
</dbReference>
<dbReference type="SUPFAM" id="SSF53323">
    <property type="entry name" value="Pyruvate-ferredoxin oxidoreductase, PFOR, domain III"/>
    <property type="match status" value="1"/>
</dbReference>
<dbReference type="PANTHER" id="PTHR43854:SF1">
    <property type="entry name" value="INDOLEPYRUVATE OXIDOREDUCTASE SUBUNIT IORB"/>
    <property type="match status" value="1"/>
</dbReference>
<dbReference type="STRING" id="706587.Desti_1436"/>
<dbReference type="RefSeq" id="WP_014809296.1">
    <property type="nucleotide sequence ID" value="NC_018025.1"/>
</dbReference>
<dbReference type="PANTHER" id="PTHR43854">
    <property type="entry name" value="INDOLEPYRUVATE OXIDOREDUCTASE SUBUNIT IORB"/>
    <property type="match status" value="1"/>
</dbReference>
<accession>I4C3K7</accession>
<keyword evidence="4" id="KW-1185">Reference proteome</keyword>
<dbReference type="InterPro" id="IPR052198">
    <property type="entry name" value="IorB_Oxidoreductase"/>
</dbReference>
<protein>
    <submittedName>
        <fullName evidence="3">2-oxoacid:ferredoxin oxidoreductase, gamma subunit</fullName>
    </submittedName>
</protein>
<sequence>MAELILCGRGGQGIVFLTRLLGDIASARGLNVISSETHGMAVRGGSINSHLRIGAFSSPLIRNGHADFLLSLDATETENNKHYLKPQGVIVENSPLSSENGVLRVDAARLAREFGRVQLENVVLLGFASMIEEFPIQSDEIKDRLALHPNERVRAMNLIALDAGAKAGLARRC</sequence>
<dbReference type="InterPro" id="IPR019752">
    <property type="entry name" value="Pyrv/ketoisovalerate_OxRed_cat"/>
</dbReference>
<evidence type="ECO:0000259" key="2">
    <source>
        <dbReference type="Pfam" id="PF01558"/>
    </source>
</evidence>
<name>I4C3K7_DESTA</name>
<dbReference type="eggNOG" id="COG1014">
    <property type="taxonomic scope" value="Bacteria"/>
</dbReference>
<reference evidence="4" key="1">
    <citation type="submission" date="2012-06" db="EMBL/GenBank/DDBJ databases">
        <title>Complete sequence of chromosome of Desulfomonile tiedjei DSM 6799.</title>
        <authorList>
            <person name="Lucas S."/>
            <person name="Copeland A."/>
            <person name="Lapidus A."/>
            <person name="Glavina del Rio T."/>
            <person name="Dalin E."/>
            <person name="Tice H."/>
            <person name="Bruce D."/>
            <person name="Goodwin L."/>
            <person name="Pitluck S."/>
            <person name="Peters L."/>
            <person name="Ovchinnikova G."/>
            <person name="Zeytun A."/>
            <person name="Lu M."/>
            <person name="Kyrpides N."/>
            <person name="Mavromatis K."/>
            <person name="Ivanova N."/>
            <person name="Brettin T."/>
            <person name="Detter J.C."/>
            <person name="Han C."/>
            <person name="Larimer F."/>
            <person name="Land M."/>
            <person name="Hauser L."/>
            <person name="Markowitz V."/>
            <person name="Cheng J.-F."/>
            <person name="Hugenholtz P."/>
            <person name="Woyke T."/>
            <person name="Wu D."/>
            <person name="Spring S."/>
            <person name="Schroeder M."/>
            <person name="Brambilla E."/>
            <person name="Klenk H.-P."/>
            <person name="Eisen J.A."/>
        </authorList>
    </citation>
    <scope>NUCLEOTIDE SEQUENCE [LARGE SCALE GENOMIC DNA]</scope>
    <source>
        <strain evidence="4">ATCC 49306 / DSM 6799 / DCB-1</strain>
    </source>
</reference>
<gene>
    <name evidence="3" type="ordered locus">Desti_1436</name>
</gene>
<evidence type="ECO:0000313" key="4">
    <source>
        <dbReference type="Proteomes" id="UP000006055"/>
    </source>
</evidence>
<organism evidence="3 4">
    <name type="scientific">Desulfomonile tiedjei (strain ATCC 49306 / DSM 6799 / DCB-1)</name>
    <dbReference type="NCBI Taxonomy" id="706587"/>
    <lineage>
        <taxon>Bacteria</taxon>
        <taxon>Pseudomonadati</taxon>
        <taxon>Thermodesulfobacteriota</taxon>
        <taxon>Desulfomonilia</taxon>
        <taxon>Desulfomonilales</taxon>
        <taxon>Desulfomonilaceae</taxon>
        <taxon>Desulfomonile</taxon>
    </lineage>
</organism>
<proteinExistence type="predicted"/>
<dbReference type="Proteomes" id="UP000006055">
    <property type="component" value="Chromosome"/>
</dbReference>
<evidence type="ECO:0000256" key="1">
    <source>
        <dbReference type="ARBA" id="ARBA00023002"/>
    </source>
</evidence>
<dbReference type="OrthoDB" id="9800445at2"/>